<organism evidence="2 3">
    <name type="scientific">Labilithrix luteola</name>
    <dbReference type="NCBI Taxonomy" id="1391654"/>
    <lineage>
        <taxon>Bacteria</taxon>
        <taxon>Pseudomonadati</taxon>
        <taxon>Myxococcota</taxon>
        <taxon>Polyangia</taxon>
        <taxon>Polyangiales</taxon>
        <taxon>Labilitrichaceae</taxon>
        <taxon>Labilithrix</taxon>
    </lineage>
</organism>
<gene>
    <name evidence="2" type="ORF">AKJ09_11321</name>
</gene>
<evidence type="ECO:0000256" key="1">
    <source>
        <dbReference type="SAM" id="Phobius"/>
    </source>
</evidence>
<feature type="transmembrane region" description="Helical" evidence="1">
    <location>
        <begin position="133"/>
        <end position="152"/>
    </location>
</feature>
<proteinExistence type="predicted"/>
<dbReference type="STRING" id="1391654.AKJ09_11321"/>
<reference evidence="2 3" key="1">
    <citation type="submission" date="2015-08" db="EMBL/GenBank/DDBJ databases">
        <authorList>
            <person name="Babu N.S."/>
            <person name="Beckwith C.J."/>
            <person name="Beseler K.G."/>
            <person name="Brison A."/>
            <person name="Carone J.V."/>
            <person name="Caskin T.P."/>
            <person name="Diamond M."/>
            <person name="Durham M.E."/>
            <person name="Foxe J.M."/>
            <person name="Go M."/>
            <person name="Henderson B.A."/>
            <person name="Jones I.B."/>
            <person name="McGettigan J.A."/>
            <person name="Micheletti S.J."/>
            <person name="Nasrallah M.E."/>
            <person name="Ortiz D."/>
            <person name="Piller C.R."/>
            <person name="Privatt S.R."/>
            <person name="Schneider S.L."/>
            <person name="Sharp S."/>
            <person name="Smith T.C."/>
            <person name="Stanton J.D."/>
            <person name="Ullery H.E."/>
            <person name="Wilson R.J."/>
            <person name="Serrano M.G."/>
            <person name="Buck G."/>
            <person name="Lee V."/>
            <person name="Wang Y."/>
            <person name="Carvalho R."/>
            <person name="Voegtly L."/>
            <person name="Shi R."/>
            <person name="Duckworth R."/>
            <person name="Johnson A."/>
            <person name="Loviza R."/>
            <person name="Walstead R."/>
            <person name="Shah Z."/>
            <person name="Kiflezghi M."/>
            <person name="Wade K."/>
            <person name="Ball S.L."/>
            <person name="Bradley K.W."/>
            <person name="Asai D.J."/>
            <person name="Bowman C.A."/>
            <person name="Russell D.A."/>
            <person name="Pope W.H."/>
            <person name="Jacobs-Sera D."/>
            <person name="Hendrix R.W."/>
            <person name="Hatfull G.F."/>
        </authorList>
    </citation>
    <scope>NUCLEOTIDE SEQUENCE [LARGE SCALE GENOMIC DNA]</scope>
    <source>
        <strain evidence="2 3">DSM 27648</strain>
    </source>
</reference>
<dbReference type="PATRIC" id="fig|1391654.3.peg.11493"/>
<dbReference type="EMBL" id="CP012333">
    <property type="protein sequence ID" value="AKV04658.1"/>
    <property type="molecule type" value="Genomic_DNA"/>
</dbReference>
<dbReference type="Proteomes" id="UP000064967">
    <property type="component" value="Chromosome"/>
</dbReference>
<name>A0A0K1QG09_9BACT</name>
<feature type="transmembrane region" description="Helical" evidence="1">
    <location>
        <begin position="58"/>
        <end position="79"/>
    </location>
</feature>
<feature type="transmembrane region" description="Helical" evidence="1">
    <location>
        <begin position="94"/>
        <end position="113"/>
    </location>
</feature>
<protein>
    <submittedName>
        <fullName evidence="2">Uncharacterized protein</fullName>
    </submittedName>
</protein>
<feature type="transmembrane region" description="Helical" evidence="1">
    <location>
        <begin position="30"/>
        <end position="51"/>
    </location>
</feature>
<accession>A0A0K1QG09</accession>
<dbReference type="AlphaFoldDB" id="A0A0K1QG09"/>
<sequence>MQGAFGAGMQQMGIAPGQGGAGRPTLRNPIMTLLLPIGLSVVGNIVGSILVSITDVGALGLVGSLISLVGSVLALMAIIKMTNELKAVTGNTSFPWWPIFIPIYGLYWAVVMVPQEMAKAKQMRGVQTPPRGLVVYLFLFLYAYAADLNDIAKAP</sequence>
<keyword evidence="1" id="KW-0472">Membrane</keyword>
<keyword evidence="1" id="KW-1133">Transmembrane helix</keyword>
<evidence type="ECO:0000313" key="2">
    <source>
        <dbReference type="EMBL" id="AKV04658.1"/>
    </source>
</evidence>
<dbReference type="KEGG" id="llu:AKJ09_11321"/>
<keyword evidence="1" id="KW-0812">Transmembrane</keyword>
<evidence type="ECO:0000313" key="3">
    <source>
        <dbReference type="Proteomes" id="UP000064967"/>
    </source>
</evidence>
<keyword evidence="3" id="KW-1185">Reference proteome</keyword>